<evidence type="ECO:0000259" key="8">
    <source>
        <dbReference type="Pfam" id="PF02554"/>
    </source>
</evidence>
<dbReference type="EMBL" id="CAADIW010000007">
    <property type="protein sequence ID" value="VFS16884.1"/>
    <property type="molecule type" value="Genomic_DNA"/>
</dbReference>
<dbReference type="InterPro" id="IPR051605">
    <property type="entry name" value="CstA"/>
</dbReference>
<organism evidence="9 10">
    <name type="scientific">Enterobacter cancerogenus</name>
    <dbReference type="NCBI Taxonomy" id="69218"/>
    <lineage>
        <taxon>Bacteria</taxon>
        <taxon>Pseudomonadati</taxon>
        <taxon>Pseudomonadota</taxon>
        <taxon>Gammaproteobacteria</taxon>
        <taxon>Enterobacterales</taxon>
        <taxon>Enterobacteriaceae</taxon>
        <taxon>Enterobacter</taxon>
        <taxon>Enterobacter cloacae complex</taxon>
    </lineage>
</organism>
<keyword evidence="4 7" id="KW-0812">Transmembrane</keyword>
<evidence type="ECO:0000256" key="5">
    <source>
        <dbReference type="ARBA" id="ARBA00022989"/>
    </source>
</evidence>
<accession>A0A484WZR0</accession>
<evidence type="ECO:0000256" key="6">
    <source>
        <dbReference type="ARBA" id="ARBA00023136"/>
    </source>
</evidence>
<dbReference type="PANTHER" id="PTHR30252">
    <property type="entry name" value="INNER MEMBRANE PEPTIDE TRANSPORTER"/>
    <property type="match status" value="1"/>
</dbReference>
<evidence type="ECO:0000313" key="10">
    <source>
        <dbReference type="Proteomes" id="UP000351155"/>
    </source>
</evidence>
<name>A0A484WZR0_9ENTR</name>
<keyword evidence="6 7" id="KW-0472">Membrane</keyword>
<dbReference type="GO" id="GO:0009267">
    <property type="term" value="P:cellular response to starvation"/>
    <property type="evidence" value="ECO:0007669"/>
    <property type="project" value="InterPro"/>
</dbReference>
<evidence type="ECO:0000256" key="4">
    <source>
        <dbReference type="ARBA" id="ARBA00022692"/>
    </source>
</evidence>
<feature type="domain" description="CstA N-terminal" evidence="8">
    <location>
        <begin position="1"/>
        <end position="49"/>
    </location>
</feature>
<protein>
    <submittedName>
        <fullName evidence="9">Carbon starvation protein CstA</fullName>
    </submittedName>
</protein>
<evidence type="ECO:0000313" key="9">
    <source>
        <dbReference type="EMBL" id="VFS16884.1"/>
    </source>
</evidence>
<keyword evidence="3" id="KW-1003">Cell membrane</keyword>
<comment type="similarity">
    <text evidence="2">Belongs to the peptide transporter carbon starvation (CstA) (TC 2.A.114) family.</text>
</comment>
<dbReference type="GO" id="GO:0005886">
    <property type="term" value="C:plasma membrane"/>
    <property type="evidence" value="ECO:0007669"/>
    <property type="project" value="UniProtKB-SubCell"/>
</dbReference>
<evidence type="ECO:0000256" key="1">
    <source>
        <dbReference type="ARBA" id="ARBA00004651"/>
    </source>
</evidence>
<dbReference type="Proteomes" id="UP000351155">
    <property type="component" value="Unassembled WGS sequence"/>
</dbReference>
<keyword evidence="5 7" id="KW-1133">Transmembrane helix</keyword>
<gene>
    <name evidence="9" type="primary">cstA_4</name>
    <name evidence="9" type="ORF">NCTC12126_01573</name>
</gene>
<sequence>MIVVKALTHSPWGTYTVAFTIPLALFMGIYIRYLRPGRIGEVSVIGLVFPGVRHYLRRLGGGKPHLGAVV</sequence>
<evidence type="ECO:0000256" key="2">
    <source>
        <dbReference type="ARBA" id="ARBA00007755"/>
    </source>
</evidence>
<feature type="transmembrane region" description="Helical" evidence="7">
    <location>
        <begin position="12"/>
        <end position="31"/>
    </location>
</feature>
<reference evidence="9 10" key="1">
    <citation type="submission" date="2019-03" db="EMBL/GenBank/DDBJ databases">
        <authorList>
            <consortium name="Pathogen Informatics"/>
        </authorList>
    </citation>
    <scope>NUCLEOTIDE SEQUENCE [LARGE SCALE GENOMIC DNA]</scope>
    <source>
        <strain evidence="9 10">NCTC12126</strain>
    </source>
</reference>
<evidence type="ECO:0000256" key="7">
    <source>
        <dbReference type="SAM" id="Phobius"/>
    </source>
</evidence>
<dbReference type="Pfam" id="PF02554">
    <property type="entry name" value="CstA"/>
    <property type="match status" value="1"/>
</dbReference>
<dbReference type="InterPro" id="IPR003706">
    <property type="entry name" value="CstA_N"/>
</dbReference>
<comment type="subcellular location">
    <subcellularLocation>
        <location evidence="1">Cell membrane</location>
        <topology evidence="1">Multi-pass membrane protein</topology>
    </subcellularLocation>
</comment>
<dbReference type="PANTHER" id="PTHR30252:SF2">
    <property type="entry name" value="PEPTIDE TRANSPORTER CSTA"/>
    <property type="match status" value="1"/>
</dbReference>
<proteinExistence type="inferred from homology"/>
<evidence type="ECO:0000256" key="3">
    <source>
        <dbReference type="ARBA" id="ARBA00022475"/>
    </source>
</evidence>
<dbReference type="AlphaFoldDB" id="A0A484WZR0"/>